<dbReference type="SUPFAM" id="SSF46894">
    <property type="entry name" value="C-terminal effector domain of the bipartite response regulators"/>
    <property type="match status" value="1"/>
</dbReference>
<comment type="caution">
    <text evidence="8">The sequence shown here is derived from an EMBL/GenBank/DDBJ whole genome shotgun (WGS) entry which is preliminary data.</text>
</comment>
<dbReference type="Pfam" id="PF00196">
    <property type="entry name" value="GerE"/>
    <property type="match status" value="1"/>
</dbReference>
<dbReference type="GO" id="GO:0003677">
    <property type="term" value="F:DNA binding"/>
    <property type="evidence" value="ECO:0007669"/>
    <property type="project" value="UniProtKB-KW"/>
</dbReference>
<proteinExistence type="predicted"/>
<feature type="modified residue" description="4-aspartylphosphate" evidence="5">
    <location>
        <position position="56"/>
    </location>
</feature>
<keyword evidence="3 8" id="KW-0238">DNA-binding</keyword>
<evidence type="ECO:0000256" key="4">
    <source>
        <dbReference type="ARBA" id="ARBA00023163"/>
    </source>
</evidence>
<keyword evidence="4" id="KW-0804">Transcription</keyword>
<feature type="domain" description="HTH luxR-type" evidence="6">
    <location>
        <begin position="153"/>
        <end position="218"/>
    </location>
</feature>
<evidence type="ECO:0000313" key="8">
    <source>
        <dbReference type="EMBL" id="GGH32890.1"/>
    </source>
</evidence>
<keyword evidence="1 5" id="KW-0597">Phosphoprotein</keyword>
<keyword evidence="9" id="KW-1185">Reference proteome</keyword>
<reference evidence="9" key="1">
    <citation type="journal article" date="2019" name="Int. J. Syst. Evol. Microbiol.">
        <title>The Global Catalogue of Microorganisms (GCM) 10K type strain sequencing project: providing services to taxonomists for standard genome sequencing and annotation.</title>
        <authorList>
            <consortium name="The Broad Institute Genomics Platform"/>
            <consortium name="The Broad Institute Genome Sequencing Center for Infectious Disease"/>
            <person name="Wu L."/>
            <person name="Ma J."/>
        </authorList>
    </citation>
    <scope>NUCLEOTIDE SEQUENCE [LARGE SCALE GENOMIC DNA]</scope>
    <source>
        <strain evidence="9">CGMCC 1.15288</strain>
    </source>
</reference>
<dbReference type="RefSeq" id="WP_188931754.1">
    <property type="nucleotide sequence ID" value="NZ_BMIA01000001.1"/>
</dbReference>
<dbReference type="InterPro" id="IPR011006">
    <property type="entry name" value="CheY-like_superfamily"/>
</dbReference>
<dbReference type="CDD" id="cd06170">
    <property type="entry name" value="LuxR_C_like"/>
    <property type="match status" value="1"/>
</dbReference>
<protein>
    <submittedName>
        <fullName evidence="8">DNA-binding response regulator</fullName>
    </submittedName>
</protein>
<dbReference type="PROSITE" id="PS50110">
    <property type="entry name" value="RESPONSE_REGULATORY"/>
    <property type="match status" value="1"/>
</dbReference>
<dbReference type="Proteomes" id="UP000600214">
    <property type="component" value="Unassembled WGS sequence"/>
</dbReference>
<gene>
    <name evidence="8" type="ORF">GCM10007423_22730</name>
</gene>
<dbReference type="CDD" id="cd17535">
    <property type="entry name" value="REC_NarL-like"/>
    <property type="match status" value="1"/>
</dbReference>
<evidence type="ECO:0000256" key="5">
    <source>
        <dbReference type="PROSITE-ProRule" id="PRU00169"/>
    </source>
</evidence>
<sequence length="221" mass="24217">MKKIAVFLVDDHEIFRHGLKQLINNEPDMEVSGEASSGEEAIAALAHIPADVIIMDIRMQGISGLDTGKSVIKANSNAKLLFFSLFDNPDYVSTALDMGASGYILKDTSNKIFLHAIRSVHGGHFYFIGDVTDTVVRKYHEQRNATGEASAVAGAAEIALSKREQQIIRMIHQGVSNKDIAETLGISIRTIEAHRLNILRKFQVSTIEEAMENARAASLLV</sequence>
<dbReference type="SUPFAM" id="SSF52172">
    <property type="entry name" value="CheY-like"/>
    <property type="match status" value="1"/>
</dbReference>
<name>A0ABQ1YNV2_9BACT</name>
<dbReference type="InterPro" id="IPR001789">
    <property type="entry name" value="Sig_transdc_resp-reg_receiver"/>
</dbReference>
<evidence type="ECO:0000259" key="6">
    <source>
        <dbReference type="PROSITE" id="PS50043"/>
    </source>
</evidence>
<accession>A0ABQ1YNV2</accession>
<dbReference type="EMBL" id="BMIA01000001">
    <property type="protein sequence ID" value="GGH32890.1"/>
    <property type="molecule type" value="Genomic_DNA"/>
</dbReference>
<dbReference type="Pfam" id="PF00072">
    <property type="entry name" value="Response_reg"/>
    <property type="match status" value="1"/>
</dbReference>
<dbReference type="InterPro" id="IPR000792">
    <property type="entry name" value="Tscrpt_reg_LuxR_C"/>
</dbReference>
<keyword evidence="2" id="KW-0805">Transcription regulation</keyword>
<dbReference type="PRINTS" id="PR00038">
    <property type="entry name" value="HTHLUXR"/>
</dbReference>
<dbReference type="PANTHER" id="PTHR43214">
    <property type="entry name" value="TWO-COMPONENT RESPONSE REGULATOR"/>
    <property type="match status" value="1"/>
</dbReference>
<dbReference type="PROSITE" id="PS00622">
    <property type="entry name" value="HTH_LUXR_1"/>
    <property type="match status" value="1"/>
</dbReference>
<dbReference type="SMART" id="SM00448">
    <property type="entry name" value="REC"/>
    <property type="match status" value="1"/>
</dbReference>
<evidence type="ECO:0000313" key="9">
    <source>
        <dbReference type="Proteomes" id="UP000600214"/>
    </source>
</evidence>
<organism evidence="8 9">
    <name type="scientific">Dyadobacter endophyticus</name>
    <dbReference type="NCBI Taxonomy" id="1749036"/>
    <lineage>
        <taxon>Bacteria</taxon>
        <taxon>Pseudomonadati</taxon>
        <taxon>Bacteroidota</taxon>
        <taxon>Cytophagia</taxon>
        <taxon>Cytophagales</taxon>
        <taxon>Spirosomataceae</taxon>
        <taxon>Dyadobacter</taxon>
    </lineage>
</organism>
<dbReference type="InterPro" id="IPR016032">
    <property type="entry name" value="Sig_transdc_resp-reg_C-effctor"/>
</dbReference>
<dbReference type="PANTHER" id="PTHR43214:SF41">
    <property type="entry name" value="NITRATE_NITRITE RESPONSE REGULATOR PROTEIN NARP"/>
    <property type="match status" value="1"/>
</dbReference>
<evidence type="ECO:0000256" key="2">
    <source>
        <dbReference type="ARBA" id="ARBA00023015"/>
    </source>
</evidence>
<evidence type="ECO:0000256" key="1">
    <source>
        <dbReference type="ARBA" id="ARBA00022553"/>
    </source>
</evidence>
<dbReference type="Gene3D" id="3.40.50.2300">
    <property type="match status" value="1"/>
</dbReference>
<dbReference type="InterPro" id="IPR039420">
    <property type="entry name" value="WalR-like"/>
</dbReference>
<dbReference type="InterPro" id="IPR058245">
    <property type="entry name" value="NreC/VraR/RcsB-like_REC"/>
</dbReference>
<feature type="domain" description="Response regulatory" evidence="7">
    <location>
        <begin position="5"/>
        <end position="121"/>
    </location>
</feature>
<dbReference type="PROSITE" id="PS50043">
    <property type="entry name" value="HTH_LUXR_2"/>
    <property type="match status" value="1"/>
</dbReference>
<evidence type="ECO:0000256" key="3">
    <source>
        <dbReference type="ARBA" id="ARBA00023125"/>
    </source>
</evidence>
<dbReference type="SMART" id="SM00421">
    <property type="entry name" value="HTH_LUXR"/>
    <property type="match status" value="1"/>
</dbReference>
<evidence type="ECO:0000259" key="7">
    <source>
        <dbReference type="PROSITE" id="PS50110"/>
    </source>
</evidence>